<comment type="catalytic activity">
    <reaction evidence="6">
        <text>guanosine(1207) in 16S rRNA + S-adenosyl-L-methionine = N(2)-methylguanosine(1207) in 16S rRNA + S-adenosyl-L-homocysteine + H(+)</text>
        <dbReference type="Rhea" id="RHEA:42736"/>
        <dbReference type="Rhea" id="RHEA-COMP:10213"/>
        <dbReference type="Rhea" id="RHEA-COMP:10214"/>
        <dbReference type="ChEBI" id="CHEBI:15378"/>
        <dbReference type="ChEBI" id="CHEBI:57856"/>
        <dbReference type="ChEBI" id="CHEBI:59789"/>
        <dbReference type="ChEBI" id="CHEBI:74269"/>
        <dbReference type="ChEBI" id="CHEBI:74481"/>
        <dbReference type="EC" id="2.1.1.172"/>
    </reaction>
</comment>
<dbReference type="Pfam" id="PF08468">
    <property type="entry name" value="MTS_N"/>
    <property type="match status" value="1"/>
</dbReference>
<dbReference type="AlphaFoldDB" id="A0A3G2I6W9"/>
<dbReference type="InterPro" id="IPR023543">
    <property type="entry name" value="rRNA_ssu_MeTfrase_C"/>
</dbReference>
<dbReference type="InterPro" id="IPR007848">
    <property type="entry name" value="Small_mtfrase_dom"/>
</dbReference>
<dbReference type="OrthoDB" id="9816072at2"/>
<dbReference type="InterPro" id="IPR029063">
    <property type="entry name" value="SAM-dependent_MTases_sf"/>
</dbReference>
<dbReference type="InterPro" id="IPR046977">
    <property type="entry name" value="RsmC/RlmG"/>
</dbReference>
<evidence type="ECO:0000256" key="1">
    <source>
        <dbReference type="ARBA" id="ARBA00022490"/>
    </source>
</evidence>
<comment type="subcellular location">
    <subcellularLocation>
        <location evidence="6">Cytoplasm</location>
    </subcellularLocation>
</comment>
<dbReference type="NCBIfam" id="NF007023">
    <property type="entry name" value="PRK09489.1"/>
    <property type="match status" value="1"/>
</dbReference>
<dbReference type="CDD" id="cd02440">
    <property type="entry name" value="AdoMet_MTases"/>
    <property type="match status" value="1"/>
</dbReference>
<gene>
    <name evidence="6 9" type="primary">rsmC</name>
    <name evidence="9" type="ORF">D8S97_02100</name>
</gene>
<dbReference type="EC" id="2.1.1.172" evidence="6"/>
<keyword evidence="2 6" id="KW-0698">rRNA processing</keyword>
<dbReference type="PANTHER" id="PTHR47816">
    <property type="entry name" value="RIBOSOMAL RNA SMALL SUBUNIT METHYLTRANSFERASE C"/>
    <property type="match status" value="1"/>
</dbReference>
<dbReference type="PRINTS" id="PR00507">
    <property type="entry name" value="N12N6MTFRASE"/>
</dbReference>
<evidence type="ECO:0000313" key="10">
    <source>
        <dbReference type="Proteomes" id="UP000271533"/>
    </source>
</evidence>
<comment type="similarity">
    <text evidence="6">Belongs to the methyltransferase superfamily. RsmC family.</text>
</comment>
<dbReference type="RefSeq" id="WP_158361250.1">
    <property type="nucleotide sequence ID" value="NZ_CP032759.1"/>
</dbReference>
<evidence type="ECO:0000256" key="6">
    <source>
        <dbReference type="HAMAP-Rule" id="MF_01862"/>
    </source>
</evidence>
<dbReference type="PANTHER" id="PTHR47816:SF4">
    <property type="entry name" value="RIBOSOMAL RNA SMALL SUBUNIT METHYLTRANSFERASE C"/>
    <property type="match status" value="1"/>
</dbReference>
<feature type="domain" description="Methyltransferase small" evidence="7">
    <location>
        <begin position="166"/>
        <end position="332"/>
    </location>
</feature>
<evidence type="ECO:0000256" key="2">
    <source>
        <dbReference type="ARBA" id="ARBA00022552"/>
    </source>
</evidence>
<keyword evidence="5 6" id="KW-0949">S-adenosyl-L-methionine</keyword>
<keyword evidence="1 6" id="KW-0963">Cytoplasm</keyword>
<dbReference type="EMBL" id="CP032759">
    <property type="protein sequence ID" value="AYN24738.1"/>
    <property type="molecule type" value="Genomic_DNA"/>
</dbReference>
<organism evidence="9 10">
    <name type="scientific">Buchnera aphidicola subsp. Rhopalosiphum maidis</name>
    <dbReference type="NCBI Taxonomy" id="118109"/>
    <lineage>
        <taxon>Bacteria</taxon>
        <taxon>Pseudomonadati</taxon>
        <taxon>Pseudomonadota</taxon>
        <taxon>Gammaproteobacteria</taxon>
        <taxon>Enterobacterales</taxon>
        <taxon>Erwiniaceae</taxon>
        <taxon>Buchnera</taxon>
    </lineage>
</organism>
<sequence>MIFSKNSQLILRHQKIFKNRKVFFSGNIDDELPINLSTIKTKIHFQKSQNLKKINDNKNITFYRELLVSKNIVEDYNTLIYYWPKNKSEAKFQLFHLLSHFPIESEIFIVGGNSSGVKSAKLILEESVKLKKIDNANHSILMSGIIFKKTKFILESFFKTHIWKNLIIKSLPGVFGHKKIDEGSKFLASTFCKKINGKILDVGCGSGFLSVSVLRKSPNCFLTMIDRKTSALISSQATLNANFFKGEVLSSNIYSNVFKKFNMIISNPPFHDDLKTNFNITKKIIFNSTKFLKKNGELRFVTNQCFSYDFYLKKIFSKFFIIEKNNKYKIYQAFLK</sequence>
<dbReference type="Proteomes" id="UP000271533">
    <property type="component" value="Chromosome"/>
</dbReference>
<dbReference type="Gene3D" id="3.40.50.150">
    <property type="entry name" value="Vaccinia Virus protein VP39"/>
    <property type="match status" value="2"/>
</dbReference>
<dbReference type="GO" id="GO:0005737">
    <property type="term" value="C:cytoplasm"/>
    <property type="evidence" value="ECO:0007669"/>
    <property type="project" value="UniProtKB-SubCell"/>
</dbReference>
<dbReference type="Pfam" id="PF05175">
    <property type="entry name" value="MTS"/>
    <property type="match status" value="1"/>
</dbReference>
<keyword evidence="4 6" id="KW-0808">Transferase</keyword>
<dbReference type="HAMAP" id="MF_01862">
    <property type="entry name" value="16SrRNA_methyltr_C"/>
    <property type="match status" value="1"/>
</dbReference>
<evidence type="ECO:0000256" key="4">
    <source>
        <dbReference type="ARBA" id="ARBA00022679"/>
    </source>
</evidence>
<name>A0A3G2I6W9_BUCRM</name>
<dbReference type="PROSITE" id="PS00092">
    <property type="entry name" value="N6_MTASE"/>
    <property type="match status" value="1"/>
</dbReference>
<dbReference type="InterPro" id="IPR013675">
    <property type="entry name" value="Mtase_sm_N"/>
</dbReference>
<accession>A0A3G2I6W9</accession>
<evidence type="ECO:0000259" key="7">
    <source>
        <dbReference type="Pfam" id="PF05175"/>
    </source>
</evidence>
<comment type="function">
    <text evidence="6">Specifically methylates the guanine in position 1207 of 16S rRNA in the 30S particle.</text>
</comment>
<dbReference type="GO" id="GO:0003676">
    <property type="term" value="F:nucleic acid binding"/>
    <property type="evidence" value="ECO:0007669"/>
    <property type="project" value="InterPro"/>
</dbReference>
<keyword evidence="3 6" id="KW-0489">Methyltransferase</keyword>
<reference evidence="9 10" key="1">
    <citation type="submission" date="2018-10" db="EMBL/GenBank/DDBJ databases">
        <title>Genome sequence of the corn leaf aphid (Rhopalosiphum maidis Fitch).</title>
        <authorList>
            <person name="Chen W."/>
            <person name="Shakir S."/>
            <person name="Bigham M."/>
            <person name="Fei Z."/>
            <person name="Jander G."/>
        </authorList>
    </citation>
    <scope>NUCLEOTIDE SEQUENCE [LARGE SCALE GENOMIC DNA]</scope>
    <source>
        <strain evidence="9 10">BTI</strain>
    </source>
</reference>
<evidence type="ECO:0000256" key="5">
    <source>
        <dbReference type="ARBA" id="ARBA00022691"/>
    </source>
</evidence>
<proteinExistence type="inferred from homology"/>
<comment type="subunit">
    <text evidence="6">Monomer.</text>
</comment>
<dbReference type="GO" id="GO:0052914">
    <property type="term" value="F:16S rRNA (guanine(1207)-N(2))-methyltransferase activity"/>
    <property type="evidence" value="ECO:0007669"/>
    <property type="project" value="UniProtKB-EC"/>
</dbReference>
<dbReference type="InterPro" id="IPR002052">
    <property type="entry name" value="DNA_methylase_N6_adenine_CS"/>
</dbReference>
<evidence type="ECO:0000313" key="9">
    <source>
        <dbReference type="EMBL" id="AYN24738.1"/>
    </source>
</evidence>
<evidence type="ECO:0000256" key="3">
    <source>
        <dbReference type="ARBA" id="ARBA00022603"/>
    </source>
</evidence>
<feature type="domain" description="Methyltransferase small N-terminal" evidence="8">
    <location>
        <begin position="7"/>
        <end position="160"/>
    </location>
</feature>
<dbReference type="SUPFAM" id="SSF53335">
    <property type="entry name" value="S-adenosyl-L-methionine-dependent methyltransferases"/>
    <property type="match status" value="1"/>
</dbReference>
<evidence type="ECO:0000259" key="8">
    <source>
        <dbReference type="Pfam" id="PF08468"/>
    </source>
</evidence>
<protein>
    <recommendedName>
        <fullName evidence="6">Ribosomal RNA small subunit methyltransferase C</fullName>
        <ecNumber evidence="6">2.1.1.172</ecNumber>
    </recommendedName>
    <alternativeName>
        <fullName evidence="6">16S rRNA m2G1207 methyltransferase</fullName>
    </alternativeName>
    <alternativeName>
        <fullName evidence="6">rRNA (guanine-N(2)-)-methyltransferase RsmC</fullName>
    </alternativeName>
</protein>